<dbReference type="OrthoDB" id="8954335at2759"/>
<organism evidence="1 2">
    <name type="scientific">Dibothriocephalus latus</name>
    <name type="common">Fish tapeworm</name>
    <name type="synonym">Diphyllobothrium latum</name>
    <dbReference type="NCBI Taxonomy" id="60516"/>
    <lineage>
        <taxon>Eukaryota</taxon>
        <taxon>Metazoa</taxon>
        <taxon>Spiralia</taxon>
        <taxon>Lophotrochozoa</taxon>
        <taxon>Platyhelminthes</taxon>
        <taxon>Cestoda</taxon>
        <taxon>Eucestoda</taxon>
        <taxon>Diphyllobothriidea</taxon>
        <taxon>Diphyllobothriidae</taxon>
        <taxon>Dibothriocephalus</taxon>
    </lineage>
</organism>
<dbReference type="GO" id="GO:0005759">
    <property type="term" value="C:mitochondrial matrix"/>
    <property type="evidence" value="ECO:0007669"/>
    <property type="project" value="TreeGrafter"/>
</dbReference>
<reference evidence="1 2" key="1">
    <citation type="submission" date="2018-11" db="EMBL/GenBank/DDBJ databases">
        <authorList>
            <consortium name="Pathogen Informatics"/>
        </authorList>
    </citation>
    <scope>NUCLEOTIDE SEQUENCE [LARGE SCALE GENOMIC DNA]</scope>
</reference>
<dbReference type="GO" id="GO:0019843">
    <property type="term" value="F:rRNA binding"/>
    <property type="evidence" value="ECO:0007669"/>
    <property type="project" value="TreeGrafter"/>
</dbReference>
<dbReference type="PANTHER" id="PTHR42698">
    <property type="entry name" value="GTPASE ERA"/>
    <property type="match status" value="1"/>
</dbReference>
<dbReference type="PANTHER" id="PTHR42698:SF1">
    <property type="entry name" value="GTPASE ERA, MITOCHONDRIAL"/>
    <property type="match status" value="1"/>
</dbReference>
<evidence type="ECO:0000313" key="1">
    <source>
        <dbReference type="EMBL" id="VDN21851.1"/>
    </source>
</evidence>
<dbReference type="AlphaFoldDB" id="A0A3P7MUE6"/>
<dbReference type="Gene3D" id="3.30.300.20">
    <property type="match status" value="1"/>
</dbReference>
<keyword evidence="2" id="KW-1185">Reference proteome</keyword>
<dbReference type="InterPro" id="IPR009019">
    <property type="entry name" value="KH_sf_prok-type"/>
</dbReference>
<gene>
    <name evidence="1" type="ORF">DILT_LOCUS13923</name>
</gene>
<dbReference type="Proteomes" id="UP000281553">
    <property type="component" value="Unassembled WGS sequence"/>
</dbReference>
<accession>A0A3P7MUE6</accession>
<dbReference type="EMBL" id="UYRU01072126">
    <property type="protein sequence ID" value="VDN21851.1"/>
    <property type="molecule type" value="Genomic_DNA"/>
</dbReference>
<dbReference type="InterPro" id="IPR005662">
    <property type="entry name" value="GTPase_Era-like"/>
</dbReference>
<proteinExistence type="predicted"/>
<dbReference type="SUPFAM" id="SSF54814">
    <property type="entry name" value="Prokaryotic type KH domain (KH-domain type II)"/>
    <property type="match status" value="1"/>
</dbReference>
<evidence type="ECO:0000313" key="2">
    <source>
        <dbReference type="Proteomes" id="UP000281553"/>
    </source>
</evidence>
<dbReference type="GO" id="GO:0000028">
    <property type="term" value="P:ribosomal small subunit assembly"/>
    <property type="evidence" value="ECO:0007669"/>
    <property type="project" value="TreeGrafter"/>
</dbReference>
<protein>
    <submittedName>
        <fullName evidence="1">Uncharacterized protein</fullName>
    </submittedName>
</protein>
<name>A0A3P7MUE6_DIBLA</name>
<sequence>MVSSVTGEGIDKLRDYLLARAKPDRSWVLSPVLLTDQEPTELVKMCVRAHCLEKLPQEVPYALSFVVDDCERARLPEDVDDRMYVHARILCRNERQLEDLSDMFQAPTTVKLTVEMARPSRGVLKRLRKTDDASSVFPDFAKPVEPNAYSSATE</sequence>
<dbReference type="GO" id="GO:0005525">
    <property type="term" value="F:GTP binding"/>
    <property type="evidence" value="ECO:0007669"/>
    <property type="project" value="InterPro"/>
</dbReference>
<dbReference type="InterPro" id="IPR015946">
    <property type="entry name" value="KH_dom-like_a/b"/>
</dbReference>
<dbReference type="GO" id="GO:0043024">
    <property type="term" value="F:ribosomal small subunit binding"/>
    <property type="evidence" value="ECO:0007669"/>
    <property type="project" value="TreeGrafter"/>
</dbReference>